<accession>A0A843WCA2</accession>
<evidence type="ECO:0000313" key="2">
    <source>
        <dbReference type="EMBL" id="MQM05077.1"/>
    </source>
</evidence>
<gene>
    <name evidence="2" type="ORF">Taro_037881</name>
</gene>
<sequence>MYADNAHVDGEVLQGTLNVIGHLSMTPEKRLEVELQVQEKIDDPIFDPTDTTWAEEILDADEPRDQKFKVPVKRPRESSSKGKQRAIIEDTEKHLEPPRYSKSDSRLVTPRMVKPPPSLRRTVSEIYMTERASATARDDSKIEKMSKIY</sequence>
<evidence type="ECO:0000256" key="1">
    <source>
        <dbReference type="SAM" id="MobiDB-lite"/>
    </source>
</evidence>
<name>A0A843WCA2_COLES</name>
<proteinExistence type="predicted"/>
<keyword evidence="3" id="KW-1185">Reference proteome</keyword>
<dbReference type="Proteomes" id="UP000652761">
    <property type="component" value="Unassembled WGS sequence"/>
</dbReference>
<feature type="compositionally biased region" description="Basic and acidic residues" evidence="1">
    <location>
        <begin position="61"/>
        <end position="105"/>
    </location>
</feature>
<evidence type="ECO:0000313" key="3">
    <source>
        <dbReference type="Proteomes" id="UP000652761"/>
    </source>
</evidence>
<feature type="region of interest" description="Disordered" evidence="1">
    <location>
        <begin position="56"/>
        <end position="120"/>
    </location>
</feature>
<comment type="caution">
    <text evidence="2">The sequence shown here is derived from an EMBL/GenBank/DDBJ whole genome shotgun (WGS) entry which is preliminary data.</text>
</comment>
<organism evidence="2 3">
    <name type="scientific">Colocasia esculenta</name>
    <name type="common">Wild taro</name>
    <name type="synonym">Arum esculentum</name>
    <dbReference type="NCBI Taxonomy" id="4460"/>
    <lineage>
        <taxon>Eukaryota</taxon>
        <taxon>Viridiplantae</taxon>
        <taxon>Streptophyta</taxon>
        <taxon>Embryophyta</taxon>
        <taxon>Tracheophyta</taxon>
        <taxon>Spermatophyta</taxon>
        <taxon>Magnoliopsida</taxon>
        <taxon>Liliopsida</taxon>
        <taxon>Araceae</taxon>
        <taxon>Aroideae</taxon>
        <taxon>Colocasieae</taxon>
        <taxon>Colocasia</taxon>
    </lineage>
</organism>
<dbReference type="AlphaFoldDB" id="A0A843WCA2"/>
<dbReference type="EMBL" id="NMUH01003341">
    <property type="protein sequence ID" value="MQM05077.1"/>
    <property type="molecule type" value="Genomic_DNA"/>
</dbReference>
<feature type="non-terminal residue" evidence="2">
    <location>
        <position position="149"/>
    </location>
</feature>
<protein>
    <submittedName>
        <fullName evidence="2">Uncharacterized protein</fullName>
    </submittedName>
</protein>
<reference evidence="2" key="1">
    <citation type="submission" date="2017-07" db="EMBL/GenBank/DDBJ databases">
        <title>Taro Niue Genome Assembly and Annotation.</title>
        <authorList>
            <person name="Atibalentja N."/>
            <person name="Keating K."/>
            <person name="Fields C.J."/>
        </authorList>
    </citation>
    <scope>NUCLEOTIDE SEQUENCE</scope>
    <source>
        <strain evidence="2">Niue_2</strain>
        <tissue evidence="2">Leaf</tissue>
    </source>
</reference>